<dbReference type="HOGENOM" id="CLU_124456_3_1_10"/>
<dbReference type="InterPro" id="IPR002716">
    <property type="entry name" value="PIN_dom"/>
</dbReference>
<accession>H1YGM6</accession>
<evidence type="ECO:0000313" key="3">
    <source>
        <dbReference type="Proteomes" id="UP000002774"/>
    </source>
</evidence>
<reference evidence="2" key="1">
    <citation type="submission" date="2011-09" db="EMBL/GenBank/DDBJ databases">
        <title>The permanent draft genome of Mucilaginibacter paludis DSM 18603.</title>
        <authorList>
            <consortium name="US DOE Joint Genome Institute (JGI-PGF)"/>
            <person name="Lucas S."/>
            <person name="Han J."/>
            <person name="Lapidus A."/>
            <person name="Bruce D."/>
            <person name="Goodwin L."/>
            <person name="Pitluck S."/>
            <person name="Peters L."/>
            <person name="Kyrpides N."/>
            <person name="Mavromatis K."/>
            <person name="Ivanova N."/>
            <person name="Mikhailova N."/>
            <person name="Held B."/>
            <person name="Detter J.C."/>
            <person name="Tapia R."/>
            <person name="Han C."/>
            <person name="Land M."/>
            <person name="Hauser L."/>
            <person name="Markowitz V."/>
            <person name="Cheng J.-F."/>
            <person name="Hugenholtz P."/>
            <person name="Woyke T."/>
            <person name="Wu D."/>
            <person name="Tindall B."/>
            <person name="Brambilla E."/>
            <person name="Klenk H.-P."/>
            <person name="Eisen J.A."/>
        </authorList>
    </citation>
    <scope>NUCLEOTIDE SEQUENCE [LARGE SCALE GENOMIC DNA]</scope>
    <source>
        <strain evidence="2">DSM 18603</strain>
    </source>
</reference>
<evidence type="ECO:0000313" key="2">
    <source>
        <dbReference type="EMBL" id="EHQ25412.1"/>
    </source>
</evidence>
<sequence length="138" mass="15885">MIYKNAFIDSDVLLDLLLMREPFFTFSQTLLAKSKNKTIKISTSSLVIANIHYILARNIGKELARDSVRSLINNLNVLPFDIDAINLAVNSEFTDFEDAIQYYIAQKFQCDAIISRNLKHYKKSHLPVLTTEQFLRTL</sequence>
<organism evidence="2 3">
    <name type="scientific">Mucilaginibacter paludis DSM 18603</name>
    <dbReference type="NCBI Taxonomy" id="714943"/>
    <lineage>
        <taxon>Bacteria</taxon>
        <taxon>Pseudomonadati</taxon>
        <taxon>Bacteroidota</taxon>
        <taxon>Sphingobacteriia</taxon>
        <taxon>Sphingobacteriales</taxon>
        <taxon>Sphingobacteriaceae</taxon>
        <taxon>Mucilaginibacter</taxon>
    </lineage>
</organism>
<evidence type="ECO:0000259" key="1">
    <source>
        <dbReference type="Pfam" id="PF13470"/>
    </source>
</evidence>
<keyword evidence="3" id="KW-1185">Reference proteome</keyword>
<dbReference type="AlphaFoldDB" id="H1YGM6"/>
<dbReference type="Proteomes" id="UP000002774">
    <property type="component" value="Chromosome"/>
</dbReference>
<dbReference type="STRING" id="714943.Mucpa_1248"/>
<dbReference type="InterPro" id="IPR029060">
    <property type="entry name" value="PIN-like_dom_sf"/>
</dbReference>
<dbReference type="Gene3D" id="3.40.50.1010">
    <property type="entry name" value="5'-nuclease"/>
    <property type="match status" value="1"/>
</dbReference>
<dbReference type="EMBL" id="CM001403">
    <property type="protein sequence ID" value="EHQ25412.1"/>
    <property type="molecule type" value="Genomic_DNA"/>
</dbReference>
<dbReference type="RefSeq" id="WP_008505136.1">
    <property type="nucleotide sequence ID" value="NZ_CM001403.1"/>
</dbReference>
<feature type="domain" description="PIN" evidence="1">
    <location>
        <begin position="6"/>
        <end position="118"/>
    </location>
</feature>
<protein>
    <submittedName>
        <fullName evidence="2">PilT protein domain protein</fullName>
    </submittedName>
</protein>
<dbReference type="eggNOG" id="COG1848">
    <property type="taxonomic scope" value="Bacteria"/>
</dbReference>
<proteinExistence type="predicted"/>
<dbReference type="CDD" id="cd09854">
    <property type="entry name" value="PIN_VapC-like"/>
    <property type="match status" value="1"/>
</dbReference>
<name>H1YGM6_9SPHI</name>
<dbReference type="SUPFAM" id="SSF88723">
    <property type="entry name" value="PIN domain-like"/>
    <property type="match status" value="1"/>
</dbReference>
<gene>
    <name evidence="2" type="ORF">Mucpa_1248</name>
</gene>
<dbReference type="OrthoDB" id="1148871at2"/>
<dbReference type="Pfam" id="PF13470">
    <property type="entry name" value="PIN_3"/>
    <property type="match status" value="1"/>
</dbReference>